<keyword evidence="1" id="KW-0472">Membrane</keyword>
<accession>A0A5N6UIQ3</accession>
<name>A0A5N6UIQ3_ASPTM</name>
<keyword evidence="3" id="KW-1185">Reference proteome</keyword>
<evidence type="ECO:0000256" key="1">
    <source>
        <dbReference type="SAM" id="Phobius"/>
    </source>
</evidence>
<keyword evidence="1" id="KW-0812">Transmembrane</keyword>
<gene>
    <name evidence="2" type="ORF">BDV40DRAFT_276017</name>
</gene>
<dbReference type="AlphaFoldDB" id="A0A5N6UIQ3"/>
<organism evidence="2 3">
    <name type="scientific">Aspergillus tamarii</name>
    <dbReference type="NCBI Taxonomy" id="41984"/>
    <lineage>
        <taxon>Eukaryota</taxon>
        <taxon>Fungi</taxon>
        <taxon>Dikarya</taxon>
        <taxon>Ascomycota</taxon>
        <taxon>Pezizomycotina</taxon>
        <taxon>Eurotiomycetes</taxon>
        <taxon>Eurotiomycetidae</taxon>
        <taxon>Eurotiales</taxon>
        <taxon>Aspergillaceae</taxon>
        <taxon>Aspergillus</taxon>
        <taxon>Aspergillus subgen. Circumdati</taxon>
    </lineage>
</organism>
<dbReference type="Proteomes" id="UP000326950">
    <property type="component" value="Unassembled WGS sequence"/>
</dbReference>
<evidence type="ECO:0000313" key="3">
    <source>
        <dbReference type="Proteomes" id="UP000326950"/>
    </source>
</evidence>
<evidence type="ECO:0000313" key="2">
    <source>
        <dbReference type="EMBL" id="KAE8158373.1"/>
    </source>
</evidence>
<protein>
    <submittedName>
        <fullName evidence="2">Uncharacterized protein</fullName>
    </submittedName>
</protein>
<reference evidence="2 3" key="1">
    <citation type="submission" date="2019-04" db="EMBL/GenBank/DDBJ databases">
        <title>Friends and foes A comparative genomics study of 23 Aspergillus species from section Flavi.</title>
        <authorList>
            <consortium name="DOE Joint Genome Institute"/>
            <person name="Kjaerbolling I."/>
            <person name="Vesth T."/>
            <person name="Frisvad J.C."/>
            <person name="Nybo J.L."/>
            <person name="Theobald S."/>
            <person name="Kildgaard S."/>
            <person name="Isbrandt T."/>
            <person name="Kuo A."/>
            <person name="Sato A."/>
            <person name="Lyhne E.K."/>
            <person name="Kogle M.E."/>
            <person name="Wiebenga A."/>
            <person name="Kun R.S."/>
            <person name="Lubbers R.J."/>
            <person name="Makela M.R."/>
            <person name="Barry K."/>
            <person name="Chovatia M."/>
            <person name="Clum A."/>
            <person name="Daum C."/>
            <person name="Haridas S."/>
            <person name="He G."/>
            <person name="LaButti K."/>
            <person name="Lipzen A."/>
            <person name="Mondo S."/>
            <person name="Riley R."/>
            <person name="Salamov A."/>
            <person name="Simmons B.A."/>
            <person name="Magnuson J.K."/>
            <person name="Henrissat B."/>
            <person name="Mortensen U.H."/>
            <person name="Larsen T.O."/>
            <person name="Devries R.P."/>
            <person name="Grigoriev I.V."/>
            <person name="Machida M."/>
            <person name="Baker S.E."/>
            <person name="Andersen M.R."/>
        </authorList>
    </citation>
    <scope>NUCLEOTIDE SEQUENCE [LARGE SCALE GENOMIC DNA]</scope>
    <source>
        <strain evidence="2 3">CBS 117626</strain>
    </source>
</reference>
<feature type="transmembrane region" description="Helical" evidence="1">
    <location>
        <begin position="6"/>
        <end position="24"/>
    </location>
</feature>
<sequence>MHPDLVRVIFWSCVIFVIGFHLTGERKSHGDGWRRMRALEPFKGKGFCFRAEVVGQGQITG</sequence>
<keyword evidence="1" id="KW-1133">Transmembrane helix</keyword>
<proteinExistence type="predicted"/>
<dbReference type="EMBL" id="ML738697">
    <property type="protein sequence ID" value="KAE8158373.1"/>
    <property type="molecule type" value="Genomic_DNA"/>
</dbReference>